<sequence>MKLINRIADRALERLAPQTTAAADTCWWAVCSENCWKRCCTSTGCSKVCVCI</sequence>
<dbReference type="RefSeq" id="WP_158645591.1">
    <property type="nucleotide sequence ID" value="NZ_BAABIJ010000002.1"/>
</dbReference>
<comment type="caution">
    <text evidence="1">The sequence shown here is derived from an EMBL/GenBank/DDBJ whole genome shotgun (WGS) entry which is preliminary data.</text>
</comment>
<dbReference type="Proteomes" id="UP000321617">
    <property type="component" value="Unassembled WGS sequence"/>
</dbReference>
<protein>
    <submittedName>
        <fullName evidence="1">Uncharacterized protein</fullName>
    </submittedName>
</protein>
<accession>A0A562V2G3</accession>
<name>A0A562V2G3_9ACTN</name>
<evidence type="ECO:0000313" key="1">
    <source>
        <dbReference type="EMBL" id="TWJ12061.1"/>
    </source>
</evidence>
<dbReference type="AlphaFoldDB" id="A0A562V2G3"/>
<dbReference type="EMBL" id="VLLL01000006">
    <property type="protein sequence ID" value="TWJ12061.1"/>
    <property type="molecule type" value="Genomic_DNA"/>
</dbReference>
<dbReference type="OrthoDB" id="3540532at2"/>
<reference evidence="1 2" key="1">
    <citation type="journal article" date="2013" name="Stand. Genomic Sci.">
        <title>Genomic Encyclopedia of Type Strains, Phase I: The one thousand microbial genomes (KMG-I) project.</title>
        <authorList>
            <person name="Kyrpides N.C."/>
            <person name="Woyke T."/>
            <person name="Eisen J.A."/>
            <person name="Garrity G."/>
            <person name="Lilburn T.G."/>
            <person name="Beck B.J."/>
            <person name="Whitman W.B."/>
            <person name="Hugenholtz P."/>
            <person name="Klenk H.P."/>
        </authorList>
    </citation>
    <scope>NUCLEOTIDE SEQUENCE [LARGE SCALE GENOMIC DNA]</scope>
    <source>
        <strain evidence="1 2">DSM 45044</strain>
    </source>
</reference>
<proteinExistence type="predicted"/>
<keyword evidence="2" id="KW-1185">Reference proteome</keyword>
<evidence type="ECO:0000313" key="2">
    <source>
        <dbReference type="Proteomes" id="UP000321617"/>
    </source>
</evidence>
<organism evidence="1 2">
    <name type="scientific">Stackebrandtia albiflava</name>
    <dbReference type="NCBI Taxonomy" id="406432"/>
    <lineage>
        <taxon>Bacteria</taxon>
        <taxon>Bacillati</taxon>
        <taxon>Actinomycetota</taxon>
        <taxon>Actinomycetes</taxon>
        <taxon>Glycomycetales</taxon>
        <taxon>Glycomycetaceae</taxon>
        <taxon>Stackebrandtia</taxon>
    </lineage>
</organism>
<gene>
    <name evidence="1" type="ORF">LX16_2809</name>
</gene>